<dbReference type="RefSeq" id="WP_099699076.1">
    <property type="nucleotide sequence ID" value="NZ_JBBCST010000020.1"/>
</dbReference>
<evidence type="ECO:0000313" key="2">
    <source>
        <dbReference type="EMBL" id="PCK22051.1"/>
    </source>
</evidence>
<feature type="domain" description="Transposase DDE" evidence="1">
    <location>
        <begin position="11"/>
        <end position="221"/>
    </location>
</feature>
<dbReference type="EMBL" id="NOVD01000085">
    <property type="protein sequence ID" value="PCK22051.1"/>
    <property type="molecule type" value="Genomic_DNA"/>
</dbReference>
<dbReference type="Pfam" id="PF13701">
    <property type="entry name" value="DDE_Tnp_1_4"/>
    <property type="match status" value="1"/>
</dbReference>
<comment type="caution">
    <text evidence="2">The sequence shown here is derived from an EMBL/GenBank/DDBJ whole genome shotgun (WGS) entry which is preliminary data.</text>
</comment>
<accession>A0A2A5IZ87</accession>
<dbReference type="Proteomes" id="UP000230886">
    <property type="component" value="Unassembled WGS sequence"/>
</dbReference>
<dbReference type="AlphaFoldDB" id="A0A2A5IZ87"/>
<evidence type="ECO:0000313" key="3">
    <source>
        <dbReference type="Proteomes" id="UP000230886"/>
    </source>
</evidence>
<reference evidence="2 3" key="1">
    <citation type="submission" date="2017-07" db="EMBL/GenBank/DDBJ databases">
        <title>Draft sequence of Rhodococcus enclensis 23b-28.</title>
        <authorList>
            <person name="Besaury L."/>
            <person name="Sancelme M."/>
            <person name="Amato P."/>
            <person name="Lallement A."/>
            <person name="Delort A.-M."/>
        </authorList>
    </citation>
    <scope>NUCLEOTIDE SEQUENCE [LARGE SCALE GENOMIC DNA]</scope>
    <source>
        <strain evidence="2 3">23b-28</strain>
    </source>
</reference>
<sequence length="245" mass="26728">MQNINWSHGLDIEVRGDDVVSHTGSVMTRILADKVGLTDALSVTLTSENMIHDRGRVFTDLAVMIAAGGTSISDIEVLGNQKRIFGDVASTSTAWRTLDDIDTDKLAQITADRNQVRDKVWTLISGRHGSIPPTHTSYGNIEDLIVIRIDATLIDSHSDKDLAAGNFKGGYGFHPLTAWCDNTGEALAIMPRAGNAGSNTAADHIAIIDAAIAAIPEKYRHKLLITIDIDILSERRPRRLLRFHV</sequence>
<organism evidence="2 3">
    <name type="scientific">Rhodococcus qingshengii</name>
    <dbReference type="NCBI Taxonomy" id="334542"/>
    <lineage>
        <taxon>Bacteria</taxon>
        <taxon>Bacillati</taxon>
        <taxon>Actinomycetota</taxon>
        <taxon>Actinomycetes</taxon>
        <taxon>Mycobacteriales</taxon>
        <taxon>Nocardiaceae</taxon>
        <taxon>Rhodococcus</taxon>
        <taxon>Rhodococcus erythropolis group</taxon>
    </lineage>
</organism>
<proteinExistence type="predicted"/>
<gene>
    <name evidence="2" type="ORF">CHR55_33160</name>
</gene>
<name>A0A2A5IZ87_RHOSG</name>
<evidence type="ECO:0000259" key="1">
    <source>
        <dbReference type="Pfam" id="PF13701"/>
    </source>
</evidence>
<dbReference type="InterPro" id="IPR025668">
    <property type="entry name" value="Tnp_DDE_dom"/>
</dbReference>
<protein>
    <recommendedName>
        <fullName evidence="1">Transposase DDE domain-containing protein</fullName>
    </recommendedName>
</protein>